<dbReference type="GO" id="GO:0046872">
    <property type="term" value="F:metal ion binding"/>
    <property type="evidence" value="ECO:0007669"/>
    <property type="project" value="UniProtKB-KW"/>
</dbReference>
<feature type="binding site" description="axial binding residue" evidence="13">
    <location>
        <position position="307"/>
    </location>
    <ligand>
        <name>heme</name>
        <dbReference type="ChEBI" id="CHEBI:30413"/>
    </ligand>
    <ligandPart>
        <name>Fe</name>
        <dbReference type="ChEBI" id="CHEBI:18248"/>
    </ligandPart>
</feature>
<dbReference type="PANTHER" id="PTHR11465:SF23">
    <property type="entry name" value="CATALASE-2"/>
    <property type="match status" value="1"/>
</dbReference>
<dbReference type="Proteomes" id="UP000214646">
    <property type="component" value="Unassembled WGS sequence"/>
</dbReference>
<name>A0A225DQ62_9BACT</name>
<comment type="similarity">
    <text evidence="3">Belongs to the catalase family.</text>
</comment>
<sequence length="468" mass="52071">MLLDNFHLIQKLARFDRERIPERVVHARGVGVHGEFVSYGDWSTHTKAKLFAAKGKTTPTFVRFSTVIHPAGSPEQLRDPRGFAVKFYTEEGNWDLVGNNLPVFFIRDAMKFPDMVHSLKPSPVTNQQDPNRFFDFFSHVPESTHMLTFLYSDQGTPANLRQMDGFGVHAFKWVNAKGDVTYVKFNWRSQQGHKTMTAAEAAAASAKNHSGHTEDLYEAIAAKDFPSWELGVQMLPAADLDKFDFDLLDATKVWTGVDEVKVGKLTLNRVPENFFQVTEQAAFSPGMVVPGIEPSEDKLLQGRLFSYADTQRYRIGANYLDVPVNRPLAQVANNNQNGALNQGVRAGDVNYEPSVTTGGRRDQPESEASKATLVGTVTQQPIKKTLNFKQAGDLFESFADEQKTNLIANLAGDLGRVKNAEVKLTMVSYFYRANADYGTRLAKAVGVNLDAVKEKVEQPQTNTGASRK</sequence>
<organism evidence="15 16">
    <name type="scientific">Fimbriiglobus ruber</name>
    <dbReference type="NCBI Taxonomy" id="1908690"/>
    <lineage>
        <taxon>Bacteria</taxon>
        <taxon>Pseudomonadati</taxon>
        <taxon>Planctomycetota</taxon>
        <taxon>Planctomycetia</taxon>
        <taxon>Gemmatales</taxon>
        <taxon>Gemmataceae</taxon>
        <taxon>Fimbriiglobus</taxon>
    </lineage>
</organism>
<dbReference type="GO" id="GO:0042744">
    <property type="term" value="P:hydrogen peroxide catabolic process"/>
    <property type="evidence" value="ECO:0007669"/>
    <property type="project" value="UniProtKB-KW"/>
</dbReference>
<dbReference type="PIRSF" id="PIRSF038928">
    <property type="entry name" value="Catalase_clade1-3"/>
    <property type="match status" value="1"/>
</dbReference>
<dbReference type="EC" id="1.11.1.6" evidence="4"/>
<evidence type="ECO:0000256" key="4">
    <source>
        <dbReference type="ARBA" id="ARBA00012314"/>
    </source>
</evidence>
<dbReference type="InterPro" id="IPR020835">
    <property type="entry name" value="Catalase_sf"/>
</dbReference>
<dbReference type="InterPro" id="IPR024711">
    <property type="entry name" value="Catalase_clade1/3"/>
</dbReference>
<keyword evidence="6" id="KW-0575">Peroxidase</keyword>
<evidence type="ECO:0000313" key="16">
    <source>
        <dbReference type="Proteomes" id="UP000214646"/>
    </source>
</evidence>
<dbReference type="Pfam" id="PF06628">
    <property type="entry name" value="Catalase-rel"/>
    <property type="match status" value="1"/>
</dbReference>
<evidence type="ECO:0000313" key="15">
    <source>
        <dbReference type="EMBL" id="OWK40758.1"/>
    </source>
</evidence>
<feature type="active site" evidence="12">
    <location>
        <position position="99"/>
    </location>
</feature>
<dbReference type="InterPro" id="IPR002226">
    <property type="entry name" value="Catalase_haem_BS"/>
</dbReference>
<evidence type="ECO:0000256" key="11">
    <source>
        <dbReference type="ARBA" id="ARBA00023324"/>
    </source>
</evidence>
<comment type="caution">
    <text evidence="15">The sequence shown here is derived from an EMBL/GenBank/DDBJ whole genome shotgun (WGS) entry which is preliminary data.</text>
</comment>
<evidence type="ECO:0000256" key="6">
    <source>
        <dbReference type="ARBA" id="ARBA00022559"/>
    </source>
</evidence>
<evidence type="ECO:0000256" key="8">
    <source>
        <dbReference type="ARBA" id="ARBA00022723"/>
    </source>
</evidence>
<evidence type="ECO:0000256" key="7">
    <source>
        <dbReference type="ARBA" id="ARBA00022617"/>
    </source>
</evidence>
<evidence type="ECO:0000256" key="2">
    <source>
        <dbReference type="ARBA" id="ARBA00002974"/>
    </source>
</evidence>
<dbReference type="GO" id="GO:0004096">
    <property type="term" value="F:catalase activity"/>
    <property type="evidence" value="ECO:0007669"/>
    <property type="project" value="UniProtKB-EC"/>
</dbReference>
<comment type="function">
    <text evidence="2">Decomposes hydrogen peroxide into water and oxygen; serves to protect cells from the toxic effects of hydrogen peroxide.</text>
</comment>
<dbReference type="InterPro" id="IPR010582">
    <property type="entry name" value="Catalase_immune_responsive"/>
</dbReference>
<dbReference type="Pfam" id="PF00199">
    <property type="entry name" value="Catalase"/>
    <property type="match status" value="1"/>
</dbReference>
<proteinExistence type="inferred from homology"/>
<dbReference type="Gene3D" id="2.40.180.10">
    <property type="entry name" value="Catalase core domain"/>
    <property type="match status" value="1"/>
</dbReference>
<dbReference type="EMBL" id="NIDE01000007">
    <property type="protein sequence ID" value="OWK40758.1"/>
    <property type="molecule type" value="Genomic_DNA"/>
</dbReference>
<dbReference type="GO" id="GO:0005737">
    <property type="term" value="C:cytoplasm"/>
    <property type="evidence" value="ECO:0007669"/>
    <property type="project" value="TreeGrafter"/>
</dbReference>
<feature type="active site" evidence="12">
    <location>
        <position position="26"/>
    </location>
</feature>
<dbReference type="PRINTS" id="PR00067">
    <property type="entry name" value="CATALASE"/>
</dbReference>
<evidence type="ECO:0000256" key="10">
    <source>
        <dbReference type="ARBA" id="ARBA00023004"/>
    </source>
</evidence>
<dbReference type="GO" id="GO:0020037">
    <property type="term" value="F:heme binding"/>
    <property type="evidence" value="ECO:0007669"/>
    <property type="project" value="InterPro"/>
</dbReference>
<reference evidence="16" key="1">
    <citation type="submission" date="2017-06" db="EMBL/GenBank/DDBJ databases">
        <title>Genome analysis of Fimbriiglobus ruber SP5, the first member of the order Planctomycetales with confirmed chitinolytic capability.</title>
        <authorList>
            <person name="Ravin N.V."/>
            <person name="Rakitin A.L."/>
            <person name="Ivanova A.A."/>
            <person name="Beletsky A.V."/>
            <person name="Kulichevskaya I.S."/>
            <person name="Mardanov A.V."/>
            <person name="Dedysh S.N."/>
        </authorList>
    </citation>
    <scope>NUCLEOTIDE SEQUENCE [LARGE SCALE GENOMIC DNA]</scope>
    <source>
        <strain evidence="16">SP5</strain>
    </source>
</reference>
<dbReference type="PROSITE" id="PS51402">
    <property type="entry name" value="CATALASE_3"/>
    <property type="match status" value="1"/>
</dbReference>
<dbReference type="SUPFAM" id="SSF56634">
    <property type="entry name" value="Heme-dependent catalase-like"/>
    <property type="match status" value="1"/>
</dbReference>
<keyword evidence="7 13" id="KW-0349">Heme</keyword>
<dbReference type="SMART" id="SM01060">
    <property type="entry name" value="Catalase"/>
    <property type="match status" value="1"/>
</dbReference>
<keyword evidence="10 13" id="KW-0408">Iron</keyword>
<dbReference type="InterPro" id="IPR011614">
    <property type="entry name" value="Catalase_core"/>
</dbReference>
<keyword evidence="9" id="KW-0560">Oxidoreductase</keyword>
<comment type="cofactor">
    <cofactor evidence="1 13">
        <name>heme</name>
        <dbReference type="ChEBI" id="CHEBI:30413"/>
    </cofactor>
</comment>
<dbReference type="AlphaFoldDB" id="A0A225DQ62"/>
<dbReference type="GO" id="GO:0042542">
    <property type="term" value="P:response to hydrogen peroxide"/>
    <property type="evidence" value="ECO:0007669"/>
    <property type="project" value="TreeGrafter"/>
</dbReference>
<accession>A0A225DQ62</accession>
<protein>
    <recommendedName>
        <fullName evidence="5">Catalase</fullName>
        <ecNumber evidence="4">1.11.1.6</ecNumber>
    </recommendedName>
</protein>
<evidence type="ECO:0000256" key="1">
    <source>
        <dbReference type="ARBA" id="ARBA00001971"/>
    </source>
</evidence>
<dbReference type="CDD" id="cd08154">
    <property type="entry name" value="catalase_clade_1"/>
    <property type="match status" value="1"/>
</dbReference>
<evidence type="ECO:0000256" key="3">
    <source>
        <dbReference type="ARBA" id="ARBA00005329"/>
    </source>
</evidence>
<dbReference type="InterPro" id="IPR018028">
    <property type="entry name" value="Catalase"/>
</dbReference>
<keyword evidence="8 13" id="KW-0479">Metal-binding</keyword>
<evidence type="ECO:0000259" key="14">
    <source>
        <dbReference type="SMART" id="SM01060"/>
    </source>
</evidence>
<keyword evidence="11" id="KW-0376">Hydrogen peroxide</keyword>
<evidence type="ECO:0000256" key="13">
    <source>
        <dbReference type="PIRSR" id="PIRSR038928-2"/>
    </source>
</evidence>
<evidence type="ECO:0000256" key="12">
    <source>
        <dbReference type="PIRSR" id="PIRSR038928-1"/>
    </source>
</evidence>
<keyword evidence="16" id="KW-1185">Reference proteome</keyword>
<dbReference type="PANTHER" id="PTHR11465">
    <property type="entry name" value="CATALASE"/>
    <property type="match status" value="1"/>
</dbReference>
<gene>
    <name evidence="15" type="ORF">FRUB_04650</name>
</gene>
<evidence type="ECO:0000256" key="9">
    <source>
        <dbReference type="ARBA" id="ARBA00023002"/>
    </source>
</evidence>
<evidence type="ECO:0000256" key="5">
    <source>
        <dbReference type="ARBA" id="ARBA00014132"/>
    </source>
</evidence>
<feature type="domain" description="Catalase core" evidence="14">
    <location>
        <begin position="1"/>
        <end position="360"/>
    </location>
</feature>
<dbReference type="PROSITE" id="PS00437">
    <property type="entry name" value="CATALASE_1"/>
    <property type="match status" value="1"/>
</dbReference>